<evidence type="ECO:0000259" key="2">
    <source>
        <dbReference type="Pfam" id="PF13478"/>
    </source>
</evidence>
<gene>
    <name evidence="3" type="primary">xdhC</name>
    <name evidence="3" type="ORF">G5B40_04850</name>
</gene>
<dbReference type="NCBIfam" id="TIGR02964">
    <property type="entry name" value="xanthine_xdhC"/>
    <property type="match status" value="1"/>
</dbReference>
<protein>
    <submittedName>
        <fullName evidence="3">Xanthine dehydrogenase accessory protein XdhC</fullName>
    </submittedName>
</protein>
<name>A0A7M3T6X4_9RHOB</name>
<dbReference type="InterPro" id="IPR003777">
    <property type="entry name" value="XdhC_CoxI"/>
</dbReference>
<dbReference type="Pfam" id="PF13478">
    <property type="entry name" value="XdhC_C"/>
    <property type="match status" value="1"/>
</dbReference>
<dbReference type="InterPro" id="IPR014308">
    <property type="entry name" value="Xanthine_DH_XdhC"/>
</dbReference>
<dbReference type="EMBL" id="CP049056">
    <property type="protein sequence ID" value="QIE57755.1"/>
    <property type="molecule type" value="Genomic_DNA"/>
</dbReference>
<sequence length="255" mass="25733">MADLLARGAPAVLIRIESVAGSAPREAGAAMVVSAQGSTGTIGGGALEHMAIGLAREMLSDGAREREIDQPLGPEIGQCCGGRVRLRLRRADAATLDALAAAEAALTRPEALIFGAGHVGAALARALAPLPLSLRVIDERGPLLAPLSAFGRTVETALPEAEISAAPPGAAYVILTHDHGLDFLIAEAALARADAAYIGMIGSATKRATLVSRLSRAGGPPADRLVCPIGAAGPKDRRPSIIAAATAAEIAAALF</sequence>
<feature type="domain" description="XdhC- CoxI" evidence="1">
    <location>
        <begin position="4"/>
        <end position="64"/>
    </location>
</feature>
<dbReference type="InterPro" id="IPR052698">
    <property type="entry name" value="MoCofactor_Util/Proc"/>
</dbReference>
<dbReference type="InterPro" id="IPR027051">
    <property type="entry name" value="XdhC_Rossmann_dom"/>
</dbReference>
<dbReference type="KEGG" id="hdh:G5B40_04850"/>
<dbReference type="PANTHER" id="PTHR30388:SF6">
    <property type="entry name" value="XANTHINE DEHYDROGENASE SUBUNIT A-RELATED"/>
    <property type="match status" value="1"/>
</dbReference>
<dbReference type="AlphaFoldDB" id="A0A7M3T6X4"/>
<proteinExistence type="predicted"/>
<evidence type="ECO:0000313" key="3">
    <source>
        <dbReference type="EMBL" id="QIE57755.1"/>
    </source>
</evidence>
<reference evidence="3 4" key="1">
    <citation type="submission" date="2020-02" db="EMBL/GenBank/DDBJ databases">
        <title>complete genome sequence of Rhodobacteraceae bacterium.</title>
        <authorList>
            <person name="Park J."/>
            <person name="Kim Y.-S."/>
            <person name="Kim K.-H."/>
        </authorList>
    </citation>
    <scope>NUCLEOTIDE SEQUENCE [LARGE SCALE GENOMIC DNA]</scope>
    <source>
        <strain evidence="3 4">RR4-56</strain>
    </source>
</reference>
<organism evidence="3 4">
    <name type="scientific">Pikeienuella piscinae</name>
    <dbReference type="NCBI Taxonomy" id="2748098"/>
    <lineage>
        <taxon>Bacteria</taxon>
        <taxon>Pseudomonadati</taxon>
        <taxon>Pseudomonadota</taxon>
        <taxon>Alphaproteobacteria</taxon>
        <taxon>Rhodobacterales</taxon>
        <taxon>Paracoccaceae</taxon>
        <taxon>Pikeienuella</taxon>
    </lineage>
</organism>
<feature type="domain" description="XdhC Rossmann" evidence="2">
    <location>
        <begin position="112"/>
        <end position="250"/>
    </location>
</feature>
<dbReference type="Proteomes" id="UP000503336">
    <property type="component" value="Chromosome"/>
</dbReference>
<dbReference type="PANTHER" id="PTHR30388">
    <property type="entry name" value="ALDEHYDE OXIDOREDUCTASE MOLYBDENUM COFACTOR ASSEMBLY PROTEIN"/>
    <property type="match status" value="1"/>
</dbReference>
<evidence type="ECO:0000259" key="1">
    <source>
        <dbReference type="Pfam" id="PF02625"/>
    </source>
</evidence>
<keyword evidence="4" id="KW-1185">Reference proteome</keyword>
<evidence type="ECO:0000313" key="4">
    <source>
        <dbReference type="Proteomes" id="UP000503336"/>
    </source>
</evidence>
<accession>A0A7M3T6X4</accession>
<dbReference type="Pfam" id="PF02625">
    <property type="entry name" value="XdhC_CoxI"/>
    <property type="match status" value="1"/>
</dbReference>
<dbReference type="Gene3D" id="3.40.50.720">
    <property type="entry name" value="NAD(P)-binding Rossmann-like Domain"/>
    <property type="match status" value="1"/>
</dbReference>